<proteinExistence type="predicted"/>
<comment type="caution">
    <text evidence="1">The sequence shown here is derived from an EMBL/GenBank/DDBJ whole genome shotgun (WGS) entry which is preliminary data.</text>
</comment>
<protein>
    <submittedName>
        <fullName evidence="1">Uncharacterized protein</fullName>
    </submittedName>
</protein>
<dbReference type="Proteomes" id="UP000271468">
    <property type="component" value="Unassembled WGS sequence"/>
</dbReference>
<organism evidence="1 2">
    <name type="scientific">Pseudomonas syringae pv. coriandricola</name>
    <dbReference type="NCBI Taxonomy" id="264453"/>
    <lineage>
        <taxon>Bacteria</taxon>
        <taxon>Pseudomonadati</taxon>
        <taxon>Pseudomonadota</taxon>
        <taxon>Gammaproteobacteria</taxon>
        <taxon>Pseudomonadales</taxon>
        <taxon>Pseudomonadaceae</taxon>
        <taxon>Pseudomonas</taxon>
    </lineage>
</organism>
<gene>
    <name evidence="1" type="ORF">ALQ65_101062</name>
</gene>
<dbReference type="EMBL" id="RBOV01000318">
    <property type="protein sequence ID" value="RMN08585.1"/>
    <property type="molecule type" value="Genomic_DNA"/>
</dbReference>
<sequence>MADGRRKKSRIAAPAQYTAELACTRPAQHDDLVNCSVL</sequence>
<dbReference type="AlphaFoldDB" id="A0A0P9M9Z4"/>
<evidence type="ECO:0000313" key="1">
    <source>
        <dbReference type="EMBL" id="RMN08585.1"/>
    </source>
</evidence>
<reference evidence="1 2" key="1">
    <citation type="submission" date="2018-08" db="EMBL/GenBank/DDBJ databases">
        <title>Recombination of ecologically and evolutionarily significant loci maintains genetic cohesion in the Pseudomonas syringae species complex.</title>
        <authorList>
            <person name="Dillon M."/>
            <person name="Thakur S."/>
            <person name="Almeida R.N.D."/>
            <person name="Weir B.S."/>
            <person name="Guttman D.S."/>
        </authorList>
    </citation>
    <scope>NUCLEOTIDE SEQUENCE [LARGE SCALE GENOMIC DNA]</scope>
    <source>
        <strain evidence="1 2">ICMP 12341</strain>
    </source>
</reference>
<name>A0A0P9M9Z4_9PSED</name>
<evidence type="ECO:0000313" key="2">
    <source>
        <dbReference type="Proteomes" id="UP000271468"/>
    </source>
</evidence>
<accession>A0A0P9M9Z4</accession>